<dbReference type="PROSITE" id="PS00010">
    <property type="entry name" value="ASX_HYDROXYL"/>
    <property type="match status" value="1"/>
</dbReference>
<dbReference type="PROSITE" id="PS01186">
    <property type="entry name" value="EGF_2"/>
    <property type="match status" value="1"/>
</dbReference>
<feature type="domain" description="EGF-like" evidence="6">
    <location>
        <begin position="20"/>
        <end position="61"/>
    </location>
</feature>
<dbReference type="InterPro" id="IPR001881">
    <property type="entry name" value="EGF-like_Ca-bd_dom"/>
</dbReference>
<dbReference type="InterPro" id="IPR000742">
    <property type="entry name" value="EGF"/>
</dbReference>
<reference evidence="7 8" key="1">
    <citation type="submission" date="2013-11" db="EMBL/GenBank/DDBJ databases">
        <title>The Damaraland mole rat (Fukomys damarensis) genome and evolution of African mole rats.</title>
        <authorList>
            <person name="Gladyshev V.N."/>
            <person name="Fang X."/>
        </authorList>
    </citation>
    <scope>NUCLEOTIDE SEQUENCE [LARGE SCALE GENOMIC DNA]</scope>
    <source>
        <tissue evidence="7">Liver</tissue>
    </source>
</reference>
<proteinExistence type="predicted"/>
<organism evidence="7 8">
    <name type="scientific">Fukomys damarensis</name>
    <name type="common">Damaraland mole rat</name>
    <name type="synonym">Cryptomys damarensis</name>
    <dbReference type="NCBI Taxonomy" id="885580"/>
    <lineage>
        <taxon>Eukaryota</taxon>
        <taxon>Metazoa</taxon>
        <taxon>Chordata</taxon>
        <taxon>Craniata</taxon>
        <taxon>Vertebrata</taxon>
        <taxon>Euteleostomi</taxon>
        <taxon>Mammalia</taxon>
        <taxon>Eutheria</taxon>
        <taxon>Euarchontoglires</taxon>
        <taxon>Glires</taxon>
        <taxon>Rodentia</taxon>
        <taxon>Hystricomorpha</taxon>
        <taxon>Bathyergidae</taxon>
        <taxon>Fukomys</taxon>
    </lineage>
</organism>
<protein>
    <submittedName>
        <fullName evidence="7">Protein kinase C-binding protein NELL1</fullName>
    </submittedName>
</protein>
<sequence length="100" mass="11311">MVRLKLEEDGEVHLCCKEMDIDECAAKMHYCHANTVCVNLPGLYRCDCVPGYIRVDDFSCTGKLNLSVGMVLIYFRSPTCPDPQTPGDFRSRRPHLSKSL</sequence>
<dbReference type="FunFam" id="2.10.25.10:FF:000102">
    <property type="entry name" value="Protein kinase C-binding protein NELL2"/>
    <property type="match status" value="1"/>
</dbReference>
<evidence type="ECO:0000256" key="4">
    <source>
        <dbReference type="PROSITE-ProRule" id="PRU00076"/>
    </source>
</evidence>
<dbReference type="PANTHER" id="PTHR24042:SF2">
    <property type="entry name" value="PROTEIN KINASE C-BINDING PROTEIN NELL1"/>
    <property type="match status" value="1"/>
</dbReference>
<keyword evidence="1 4" id="KW-0245">EGF-like domain</keyword>
<keyword evidence="2" id="KW-1015">Disulfide bond</keyword>
<dbReference type="GO" id="GO:0045778">
    <property type="term" value="P:positive regulation of ossification"/>
    <property type="evidence" value="ECO:0007669"/>
    <property type="project" value="TreeGrafter"/>
</dbReference>
<dbReference type="InterPro" id="IPR049883">
    <property type="entry name" value="NOTCH1_EGF-like"/>
</dbReference>
<dbReference type="GO" id="GO:0005737">
    <property type="term" value="C:cytoplasm"/>
    <property type="evidence" value="ECO:0007669"/>
    <property type="project" value="TreeGrafter"/>
</dbReference>
<dbReference type="Gene3D" id="2.10.25.10">
    <property type="entry name" value="Laminin"/>
    <property type="match status" value="1"/>
</dbReference>
<keyword evidence="7" id="KW-0808">Transferase</keyword>
<dbReference type="Proteomes" id="UP000028990">
    <property type="component" value="Unassembled WGS sequence"/>
</dbReference>
<dbReference type="PROSITE" id="PS01187">
    <property type="entry name" value="EGF_CA"/>
    <property type="match status" value="1"/>
</dbReference>
<dbReference type="SMART" id="SM00179">
    <property type="entry name" value="EGF_CA"/>
    <property type="match status" value="1"/>
</dbReference>
<dbReference type="InterPro" id="IPR000152">
    <property type="entry name" value="EGF-type_Asp/Asn_hydroxyl_site"/>
</dbReference>
<evidence type="ECO:0000256" key="5">
    <source>
        <dbReference type="SAM" id="MobiDB-lite"/>
    </source>
</evidence>
<feature type="region of interest" description="Disordered" evidence="5">
    <location>
        <begin position="81"/>
        <end position="100"/>
    </location>
</feature>
<dbReference type="GO" id="GO:0005615">
    <property type="term" value="C:extracellular space"/>
    <property type="evidence" value="ECO:0007669"/>
    <property type="project" value="TreeGrafter"/>
</dbReference>
<evidence type="ECO:0000256" key="2">
    <source>
        <dbReference type="ARBA" id="ARBA00023157"/>
    </source>
</evidence>
<dbReference type="GO" id="GO:0008201">
    <property type="term" value="F:heparin binding"/>
    <property type="evidence" value="ECO:0007669"/>
    <property type="project" value="TreeGrafter"/>
</dbReference>
<gene>
    <name evidence="7" type="ORF">H920_01957</name>
</gene>
<dbReference type="EMBL" id="KN121333">
    <property type="protein sequence ID" value="KFO36639.1"/>
    <property type="molecule type" value="Genomic_DNA"/>
</dbReference>
<dbReference type="Pfam" id="PF07645">
    <property type="entry name" value="EGF_CA"/>
    <property type="match status" value="1"/>
</dbReference>
<evidence type="ECO:0000256" key="1">
    <source>
        <dbReference type="ARBA" id="ARBA00022536"/>
    </source>
</evidence>
<dbReference type="SMART" id="SM00181">
    <property type="entry name" value="EGF"/>
    <property type="match status" value="1"/>
</dbReference>
<keyword evidence="3" id="KW-0325">Glycoprotein</keyword>
<dbReference type="PROSITE" id="PS50026">
    <property type="entry name" value="EGF_3"/>
    <property type="match status" value="1"/>
</dbReference>
<dbReference type="GO" id="GO:0045667">
    <property type="term" value="P:regulation of osteoblast differentiation"/>
    <property type="evidence" value="ECO:0007669"/>
    <property type="project" value="TreeGrafter"/>
</dbReference>
<dbReference type="GO" id="GO:0016301">
    <property type="term" value="F:kinase activity"/>
    <property type="evidence" value="ECO:0007669"/>
    <property type="project" value="UniProtKB-KW"/>
</dbReference>
<keyword evidence="8" id="KW-1185">Reference proteome</keyword>
<evidence type="ECO:0000259" key="6">
    <source>
        <dbReference type="PROSITE" id="PS50026"/>
    </source>
</evidence>
<dbReference type="InterPro" id="IPR018097">
    <property type="entry name" value="EGF_Ca-bd_CS"/>
</dbReference>
<dbReference type="GO" id="GO:0005080">
    <property type="term" value="F:protein kinase C binding"/>
    <property type="evidence" value="ECO:0007669"/>
    <property type="project" value="TreeGrafter"/>
</dbReference>
<dbReference type="SUPFAM" id="SSF57196">
    <property type="entry name" value="EGF/Laminin"/>
    <property type="match status" value="1"/>
</dbReference>
<dbReference type="PANTHER" id="PTHR24042">
    <property type="entry name" value="NEL HOMOLOG"/>
    <property type="match status" value="1"/>
</dbReference>
<dbReference type="InterPro" id="IPR051586">
    <property type="entry name" value="PKC-binding_NELL"/>
</dbReference>
<accession>A0A091DX01</accession>
<evidence type="ECO:0000256" key="3">
    <source>
        <dbReference type="ARBA" id="ARBA00023180"/>
    </source>
</evidence>
<keyword evidence="7" id="KW-0418">Kinase</keyword>
<name>A0A091DX01_FUKDA</name>
<evidence type="ECO:0000313" key="8">
    <source>
        <dbReference type="Proteomes" id="UP000028990"/>
    </source>
</evidence>
<dbReference type="GO" id="GO:0005509">
    <property type="term" value="F:calcium ion binding"/>
    <property type="evidence" value="ECO:0007669"/>
    <property type="project" value="InterPro"/>
</dbReference>
<dbReference type="AlphaFoldDB" id="A0A091DX01"/>
<dbReference type="eggNOG" id="KOG1217">
    <property type="taxonomic scope" value="Eukaryota"/>
</dbReference>
<dbReference type="CDD" id="cd00054">
    <property type="entry name" value="EGF_CA"/>
    <property type="match status" value="1"/>
</dbReference>
<comment type="caution">
    <text evidence="4">Lacks conserved residue(s) required for the propagation of feature annotation.</text>
</comment>
<evidence type="ECO:0000313" key="7">
    <source>
        <dbReference type="EMBL" id="KFO36639.1"/>
    </source>
</evidence>